<dbReference type="AlphaFoldDB" id="A0A1D6F7X8"/>
<evidence type="ECO:0000259" key="2">
    <source>
        <dbReference type="Pfam" id="PF04937"/>
    </source>
</evidence>
<dbReference type="InterPro" id="IPR008906">
    <property type="entry name" value="HATC_C_dom"/>
</dbReference>
<dbReference type="EMBL" id="CM007648">
    <property type="protein sequence ID" value="ONM27326.1"/>
    <property type="molecule type" value="Genomic_DNA"/>
</dbReference>
<dbReference type="InParanoid" id="A0A1D6F7X8"/>
<feature type="region of interest" description="Disordered" evidence="1">
    <location>
        <begin position="1"/>
        <end position="21"/>
    </location>
</feature>
<organism evidence="5">
    <name type="scientific">Zea mays</name>
    <name type="common">Maize</name>
    <dbReference type="NCBI Taxonomy" id="4577"/>
    <lineage>
        <taxon>Eukaryota</taxon>
        <taxon>Viridiplantae</taxon>
        <taxon>Streptophyta</taxon>
        <taxon>Embryophyta</taxon>
        <taxon>Tracheophyta</taxon>
        <taxon>Spermatophyta</taxon>
        <taxon>Magnoliopsida</taxon>
        <taxon>Liliopsida</taxon>
        <taxon>Poales</taxon>
        <taxon>Poaceae</taxon>
        <taxon>PACMAD clade</taxon>
        <taxon>Panicoideae</taxon>
        <taxon>Andropogonodae</taxon>
        <taxon>Andropogoneae</taxon>
        <taxon>Tripsacinae</taxon>
        <taxon>Zea</taxon>
    </lineage>
</organism>
<dbReference type="SMR" id="A0A1D6F7X8"/>
<dbReference type="Pfam" id="PF05699">
    <property type="entry name" value="Dimer_Tnp_hAT"/>
    <property type="match status" value="1"/>
</dbReference>
<evidence type="ECO:0000313" key="4">
    <source>
        <dbReference type="EMBL" id="ONM17888.1"/>
    </source>
</evidence>
<dbReference type="Pfam" id="PF04937">
    <property type="entry name" value="DUF659"/>
    <property type="match status" value="1"/>
</dbReference>
<evidence type="ECO:0000256" key="1">
    <source>
        <dbReference type="SAM" id="MobiDB-lite"/>
    </source>
</evidence>
<dbReference type="OMA" id="FEHCASV"/>
<evidence type="ECO:0000313" key="5">
    <source>
        <dbReference type="EMBL" id="ONM27326.1"/>
    </source>
</evidence>
<sequence>MSSAASNPSAQPAVDKQPLKRNSDDIGWEYGTIVNPNDWNVIKCKLCPMVVKAGIYRLKLHIAGRKGQVRACPNATQEDRDKCSKALDDSRKVKIARLTEKQEVIDAVADEMDVNDDTGLDDIGSSQPRTMGPMDKFTMSLDSNSLGSTQKNLRQQKISEHVMKERLHILKRYVARWMYVQGIPFNAINCDEFDQVLEAAGRFGPGAKKPYQHELREKLLHEEVEDTKKMIKDHAQEWKKTGCSLMTDAWTDQKRRSIMNICINSAIGTYFLESKEVSAELHTGEMIFQFVDNFIEKLDAGKDHLVQVVTDNASNNMAAKDLLYVKRPNLFWTSCATHTINLMLEGIGKMKRFKNVIDSAKGLTIFIYAHHSTLSLMRKFTKKRDIIRPGVTRFASAFLTLQSLYEKKEQLRMMSQSEEWCKISHVKKSAKGVTATATLVKPTFWNGVSLCLRVFEPLVKVLRLVDGDIKPSMPWVYGEILKAKEEIRVAVGNLDKTGTGLYKNLMEVVEGKMKKRLDCPIHMAAYCLNPYYSYNSPSIFDNEDVVDGFYAAIETFYHGDFQKQNEVINNDFHKFKDKLGHFGKKVALFGCKDPEFNPAKWWANYGTQVPLLQKFAVRILSLTSSASGCERSWSCFEGIHTKKRNRLTCDRVDKLVYVRFNHIHAKRRIRAQKNKKADPLVATDATFAQGWMVDGAEKDEEGSDVEPVTGLTWKLIAETCGAEEVTKLRRSARLTVEREVEDTPLSETESEEEAPQEEDVDFESDQDDVITAGYDYELDAEEDNDG</sequence>
<dbReference type="PANTHER" id="PTHR32166:SF74">
    <property type="entry name" value="OS05G0256350 PROTEIN"/>
    <property type="match status" value="1"/>
</dbReference>
<proteinExistence type="predicted"/>
<dbReference type="GO" id="GO:0046983">
    <property type="term" value="F:protein dimerization activity"/>
    <property type="evidence" value="ECO:0007669"/>
    <property type="project" value="InterPro"/>
</dbReference>
<feature type="domain" description="DUF659" evidence="2">
    <location>
        <begin position="210"/>
        <end position="361"/>
    </location>
</feature>
<gene>
    <name evidence="4" type="ORF">ZEAMMB73_Zm00001d003886</name>
    <name evidence="5" type="ORF">ZEAMMB73_Zm00001d007678</name>
</gene>
<accession>A0A1D6F7X8</accession>
<feature type="region of interest" description="Disordered" evidence="1">
    <location>
        <begin position="736"/>
        <end position="771"/>
    </location>
</feature>
<dbReference type="ExpressionAtlas" id="A0A1D6F7X8">
    <property type="expression patterns" value="baseline"/>
</dbReference>
<feature type="compositionally biased region" description="Low complexity" evidence="1">
    <location>
        <begin position="1"/>
        <end position="13"/>
    </location>
</feature>
<name>A0A1D6F7X8_MAIZE</name>
<dbReference type="STRING" id="4577.A0A1D6F7X8"/>
<dbReference type="EMBL" id="CM007648">
    <property type="protein sequence ID" value="ONM17888.1"/>
    <property type="molecule type" value="Genomic_DNA"/>
</dbReference>
<dbReference type="PANTHER" id="PTHR32166">
    <property type="entry name" value="OSJNBA0013A04.12 PROTEIN"/>
    <property type="match status" value="1"/>
</dbReference>
<feature type="compositionally biased region" description="Acidic residues" evidence="1">
    <location>
        <begin position="739"/>
        <end position="768"/>
    </location>
</feature>
<dbReference type="InterPro" id="IPR012337">
    <property type="entry name" value="RNaseH-like_sf"/>
</dbReference>
<dbReference type="InterPro" id="IPR007021">
    <property type="entry name" value="DUF659"/>
</dbReference>
<dbReference type="SUPFAM" id="SSF53098">
    <property type="entry name" value="Ribonuclease H-like"/>
    <property type="match status" value="1"/>
</dbReference>
<protein>
    <submittedName>
        <fullName evidence="5">HAT transposon superfamily protein</fullName>
    </submittedName>
</protein>
<evidence type="ECO:0000259" key="3">
    <source>
        <dbReference type="Pfam" id="PF05699"/>
    </source>
</evidence>
<reference evidence="5" key="1">
    <citation type="submission" date="2015-12" db="EMBL/GenBank/DDBJ databases">
        <title>Update maize B73 reference genome by single molecule sequencing technologies.</title>
        <authorList>
            <consortium name="Maize Genome Sequencing Project"/>
            <person name="Ware D."/>
        </authorList>
    </citation>
    <scope>NUCLEOTIDE SEQUENCE [LARGE SCALE GENOMIC DNA]</scope>
    <source>
        <tissue evidence="5">Seedling</tissue>
    </source>
</reference>
<feature type="domain" description="HAT C-terminal dimerisation" evidence="3">
    <location>
        <begin position="594"/>
        <end position="661"/>
    </location>
</feature>